<sequence>MSIAPPFSNKPGLLRSTLAAVLRSVCGGTNETRLAVFRAATKGNVEASGCGSDFMGHGDDSRAFFHFALRKCMRQGKEEVGKVEESAGQPLPEDVAEMIAGKVADAMTLDLGELVLQWDVIRWPKYAAAKDAEEAAEKMACYGLVQPEFVHKEWKETFG</sequence>
<protein>
    <submittedName>
        <fullName evidence="1">Uncharacterized protein</fullName>
    </submittedName>
</protein>
<dbReference type="AlphaFoldDB" id="A0A6T8NSP6"/>
<name>A0A6T8NSP6_HEMAN</name>
<proteinExistence type="predicted"/>
<gene>
    <name evidence="1" type="ORF">HAND1043_LOCUS18612</name>
</gene>
<accession>A0A6T8NSP6</accession>
<organism evidence="1">
    <name type="scientific">Hemiselmis andersenii</name>
    <name type="common">Cryptophyte alga</name>
    <dbReference type="NCBI Taxonomy" id="464988"/>
    <lineage>
        <taxon>Eukaryota</taxon>
        <taxon>Cryptophyceae</taxon>
        <taxon>Cryptomonadales</taxon>
        <taxon>Hemiselmidaceae</taxon>
        <taxon>Hemiselmis</taxon>
    </lineage>
</organism>
<reference evidence="1" key="1">
    <citation type="submission" date="2021-01" db="EMBL/GenBank/DDBJ databases">
        <authorList>
            <person name="Corre E."/>
            <person name="Pelletier E."/>
            <person name="Niang G."/>
            <person name="Scheremetjew M."/>
            <person name="Finn R."/>
            <person name="Kale V."/>
            <person name="Holt S."/>
            <person name="Cochrane G."/>
            <person name="Meng A."/>
            <person name="Brown T."/>
            <person name="Cohen L."/>
        </authorList>
    </citation>
    <scope>NUCLEOTIDE SEQUENCE</scope>
    <source>
        <strain evidence="1">CCMP441</strain>
    </source>
</reference>
<evidence type="ECO:0000313" key="1">
    <source>
        <dbReference type="EMBL" id="CAD8752106.1"/>
    </source>
</evidence>
<dbReference type="EMBL" id="HBFK01030614">
    <property type="protein sequence ID" value="CAD8752106.1"/>
    <property type="molecule type" value="Transcribed_RNA"/>
</dbReference>